<evidence type="ECO:0000313" key="1">
    <source>
        <dbReference type="EMBL" id="MFF4026908.1"/>
    </source>
</evidence>
<reference evidence="1 2" key="1">
    <citation type="submission" date="2024-10" db="EMBL/GenBank/DDBJ databases">
        <title>The Natural Products Discovery Center: Release of the First 8490 Sequenced Strains for Exploring Actinobacteria Biosynthetic Diversity.</title>
        <authorList>
            <person name="Kalkreuter E."/>
            <person name="Kautsar S.A."/>
            <person name="Yang D."/>
            <person name="Bader C.D."/>
            <person name="Teijaro C.N."/>
            <person name="Fluegel L."/>
            <person name="Davis C.M."/>
            <person name="Simpson J.R."/>
            <person name="Lauterbach L."/>
            <person name="Steele A.D."/>
            <person name="Gui C."/>
            <person name="Meng S."/>
            <person name="Li G."/>
            <person name="Viehrig K."/>
            <person name="Ye F."/>
            <person name="Su P."/>
            <person name="Kiefer A.F."/>
            <person name="Nichols A."/>
            <person name="Cepeda A.J."/>
            <person name="Yan W."/>
            <person name="Fan B."/>
            <person name="Jiang Y."/>
            <person name="Adhikari A."/>
            <person name="Zheng C.-J."/>
            <person name="Schuster L."/>
            <person name="Cowan T.M."/>
            <person name="Smanski M.J."/>
            <person name="Chevrette M.G."/>
            <person name="De Carvalho L.P.S."/>
            <person name="Shen B."/>
        </authorList>
    </citation>
    <scope>NUCLEOTIDE SEQUENCE [LARGE SCALE GENOMIC DNA]</scope>
    <source>
        <strain evidence="1 2">NPDC001867</strain>
    </source>
</reference>
<sequence>MSIDKRHLTDCRYYLRQPSTEHPGKFVYTRLYEQLPMGALGAHLPHPPAIGDTVPIYSRENDIRGRFVVVARHWEQISYGSPSWPHIENTPTIPRILTLFVEPAPDMFADEAPSDEDDE</sequence>
<organism evidence="1 2">
    <name type="scientific">Nocardia elegans</name>
    <dbReference type="NCBI Taxonomy" id="300029"/>
    <lineage>
        <taxon>Bacteria</taxon>
        <taxon>Bacillati</taxon>
        <taxon>Actinomycetota</taxon>
        <taxon>Actinomycetes</taxon>
        <taxon>Mycobacteriales</taxon>
        <taxon>Nocardiaceae</taxon>
        <taxon>Nocardia</taxon>
    </lineage>
</organism>
<proteinExistence type="predicted"/>
<dbReference type="EMBL" id="JBIATK010000012">
    <property type="protein sequence ID" value="MFF4026908.1"/>
    <property type="molecule type" value="Genomic_DNA"/>
</dbReference>
<keyword evidence="2" id="KW-1185">Reference proteome</keyword>
<comment type="caution">
    <text evidence="1">The sequence shown here is derived from an EMBL/GenBank/DDBJ whole genome shotgun (WGS) entry which is preliminary data.</text>
</comment>
<gene>
    <name evidence="1" type="ORF">ACFYY5_29070</name>
</gene>
<name>A0ABW6TLD1_9NOCA</name>
<protein>
    <submittedName>
        <fullName evidence="1">Uncharacterized protein</fullName>
    </submittedName>
</protein>
<evidence type="ECO:0000313" key="2">
    <source>
        <dbReference type="Proteomes" id="UP001602089"/>
    </source>
</evidence>
<accession>A0ABW6TLD1</accession>
<dbReference type="Proteomes" id="UP001602089">
    <property type="component" value="Unassembled WGS sequence"/>
</dbReference>
<dbReference type="RefSeq" id="WP_387131896.1">
    <property type="nucleotide sequence ID" value="NZ_JBIATK010000012.1"/>
</dbReference>